<keyword evidence="3" id="KW-1185">Reference proteome</keyword>
<dbReference type="Proteomes" id="UP000002724">
    <property type="component" value="Chromosome"/>
</dbReference>
<evidence type="ECO:0000313" key="2">
    <source>
        <dbReference type="EMBL" id="ACF44720.1"/>
    </source>
</evidence>
<dbReference type="Pfam" id="PF04014">
    <property type="entry name" value="MazE_antitoxin"/>
    <property type="match status" value="1"/>
</dbReference>
<gene>
    <name evidence="2" type="ordered locus">Ppha_2558</name>
</gene>
<dbReference type="GO" id="GO:0003677">
    <property type="term" value="F:DNA binding"/>
    <property type="evidence" value="ECO:0007669"/>
    <property type="project" value="InterPro"/>
</dbReference>
<sequence length="68" mass="7845">MQAVTVSPTFQVVIPRHLRESMHLRPGQKLQVVAYQGRIELIPDREISDLRGFVRGINTDFEREEGRA</sequence>
<organism evidence="2 3">
    <name type="scientific">Pelodictyon phaeoclathratiforme (strain DSM 5477 / BU-1)</name>
    <dbReference type="NCBI Taxonomy" id="324925"/>
    <lineage>
        <taxon>Bacteria</taxon>
        <taxon>Pseudomonadati</taxon>
        <taxon>Chlorobiota</taxon>
        <taxon>Chlorobiia</taxon>
        <taxon>Chlorobiales</taxon>
        <taxon>Chlorobiaceae</taxon>
        <taxon>Chlorobium/Pelodictyon group</taxon>
        <taxon>Pelodictyon</taxon>
    </lineage>
</organism>
<reference evidence="2 3" key="1">
    <citation type="submission" date="2008-06" db="EMBL/GenBank/DDBJ databases">
        <title>Complete sequence of Pelodictyon phaeoclathratiforme BU-1.</title>
        <authorList>
            <consortium name="US DOE Joint Genome Institute"/>
            <person name="Lucas S."/>
            <person name="Copeland A."/>
            <person name="Lapidus A."/>
            <person name="Glavina del Rio T."/>
            <person name="Dalin E."/>
            <person name="Tice H."/>
            <person name="Bruce D."/>
            <person name="Goodwin L."/>
            <person name="Pitluck S."/>
            <person name="Schmutz J."/>
            <person name="Larimer F."/>
            <person name="Land M."/>
            <person name="Hauser L."/>
            <person name="Kyrpides N."/>
            <person name="Mikhailova N."/>
            <person name="Liu Z."/>
            <person name="Li T."/>
            <person name="Zhao F."/>
            <person name="Overmann J."/>
            <person name="Bryant D.A."/>
            <person name="Richardson P."/>
        </authorList>
    </citation>
    <scope>NUCLEOTIDE SEQUENCE [LARGE SCALE GENOMIC DNA]</scope>
    <source>
        <strain evidence="3">DSM 5477 / BU-1</strain>
    </source>
</reference>
<dbReference type="eggNOG" id="COG2002">
    <property type="taxonomic scope" value="Bacteria"/>
</dbReference>
<proteinExistence type="predicted"/>
<name>B4SFE1_PELPB</name>
<dbReference type="AlphaFoldDB" id="B4SFE1"/>
<accession>B4SFE1</accession>
<dbReference type="NCBIfam" id="TIGR01439">
    <property type="entry name" value="lp_hng_hel_AbrB"/>
    <property type="match status" value="1"/>
</dbReference>
<dbReference type="Gene3D" id="2.10.260.10">
    <property type="match status" value="1"/>
</dbReference>
<dbReference type="HOGENOM" id="CLU_158484_11_1_10"/>
<dbReference type="STRING" id="324925.Ppha_2558"/>
<dbReference type="RefSeq" id="WP_012509193.1">
    <property type="nucleotide sequence ID" value="NC_011060.1"/>
</dbReference>
<dbReference type="SUPFAM" id="SSF89447">
    <property type="entry name" value="AbrB/MazE/MraZ-like"/>
    <property type="match status" value="1"/>
</dbReference>
<dbReference type="SMART" id="SM00966">
    <property type="entry name" value="SpoVT_AbrB"/>
    <property type="match status" value="1"/>
</dbReference>
<evidence type="ECO:0000313" key="3">
    <source>
        <dbReference type="Proteomes" id="UP000002724"/>
    </source>
</evidence>
<dbReference type="EMBL" id="CP001110">
    <property type="protein sequence ID" value="ACF44720.1"/>
    <property type="molecule type" value="Genomic_DNA"/>
</dbReference>
<dbReference type="OrthoDB" id="9811597at2"/>
<evidence type="ECO:0000259" key="1">
    <source>
        <dbReference type="SMART" id="SM00966"/>
    </source>
</evidence>
<dbReference type="KEGG" id="pph:Ppha_2558"/>
<feature type="domain" description="SpoVT-AbrB" evidence="1">
    <location>
        <begin position="4"/>
        <end position="49"/>
    </location>
</feature>
<dbReference type="InterPro" id="IPR037914">
    <property type="entry name" value="SpoVT-AbrB_sf"/>
</dbReference>
<protein>
    <submittedName>
        <fullName evidence="2">Transcriptional regulator, AbrB family</fullName>
    </submittedName>
</protein>
<dbReference type="InterPro" id="IPR007159">
    <property type="entry name" value="SpoVT-AbrB_dom"/>
</dbReference>